<organism evidence="1 2">
    <name type="scientific">Cronartium quercuum f. sp. fusiforme G11</name>
    <dbReference type="NCBI Taxonomy" id="708437"/>
    <lineage>
        <taxon>Eukaryota</taxon>
        <taxon>Fungi</taxon>
        <taxon>Dikarya</taxon>
        <taxon>Basidiomycota</taxon>
        <taxon>Pucciniomycotina</taxon>
        <taxon>Pucciniomycetes</taxon>
        <taxon>Pucciniales</taxon>
        <taxon>Coleosporiaceae</taxon>
        <taxon>Cronartium</taxon>
    </lineage>
</organism>
<keyword evidence="2" id="KW-1185">Reference proteome</keyword>
<sequence length="135" mass="15015">MPTVNTNSNHIVVHFFVSHSKHGSLGNQLLPKASASILYPHPIMSLISVTLTKAQLLERRTVLVNTPEVKHLPSDSCIINASALYSSEWHRQTIGALWTAVKPEKWIQVIKTGVAKWVEGQPPKDDEDNSDQVED</sequence>
<evidence type="ECO:0000313" key="1">
    <source>
        <dbReference type="EMBL" id="KAG0150199.1"/>
    </source>
</evidence>
<accession>A0A9P6NTZ8</accession>
<dbReference type="EMBL" id="MU167221">
    <property type="protein sequence ID" value="KAG0150199.1"/>
    <property type="molecule type" value="Genomic_DNA"/>
</dbReference>
<dbReference type="Proteomes" id="UP000886653">
    <property type="component" value="Unassembled WGS sequence"/>
</dbReference>
<evidence type="ECO:0000313" key="2">
    <source>
        <dbReference type="Proteomes" id="UP000886653"/>
    </source>
</evidence>
<proteinExistence type="predicted"/>
<protein>
    <submittedName>
        <fullName evidence="1">Uncharacterized protein</fullName>
    </submittedName>
</protein>
<reference evidence="1" key="1">
    <citation type="submission" date="2013-11" db="EMBL/GenBank/DDBJ databases">
        <title>Genome sequence of the fusiform rust pathogen reveals effectors for host alternation and coevolution with pine.</title>
        <authorList>
            <consortium name="DOE Joint Genome Institute"/>
            <person name="Smith K."/>
            <person name="Pendleton A."/>
            <person name="Kubisiak T."/>
            <person name="Anderson C."/>
            <person name="Salamov A."/>
            <person name="Aerts A."/>
            <person name="Riley R."/>
            <person name="Clum A."/>
            <person name="Lindquist E."/>
            <person name="Ence D."/>
            <person name="Campbell M."/>
            <person name="Kronenberg Z."/>
            <person name="Feau N."/>
            <person name="Dhillon B."/>
            <person name="Hamelin R."/>
            <person name="Burleigh J."/>
            <person name="Smith J."/>
            <person name="Yandell M."/>
            <person name="Nelson C."/>
            <person name="Grigoriev I."/>
            <person name="Davis J."/>
        </authorList>
    </citation>
    <scope>NUCLEOTIDE SEQUENCE</scope>
    <source>
        <strain evidence="1">G11</strain>
    </source>
</reference>
<gene>
    <name evidence="1" type="ORF">CROQUDRAFT_652614</name>
</gene>
<dbReference type="AlphaFoldDB" id="A0A9P6NTZ8"/>
<name>A0A9P6NTZ8_9BASI</name>
<comment type="caution">
    <text evidence="1">The sequence shown here is derived from an EMBL/GenBank/DDBJ whole genome shotgun (WGS) entry which is preliminary data.</text>
</comment>